<gene>
    <name evidence="2" type="ORF">ACFSKL_02610</name>
</gene>
<organism evidence="2 3">
    <name type="scientific">Belliella marina</name>
    <dbReference type="NCBI Taxonomy" id="1644146"/>
    <lineage>
        <taxon>Bacteria</taxon>
        <taxon>Pseudomonadati</taxon>
        <taxon>Bacteroidota</taxon>
        <taxon>Cytophagia</taxon>
        <taxon>Cytophagales</taxon>
        <taxon>Cyclobacteriaceae</taxon>
        <taxon>Belliella</taxon>
    </lineage>
</organism>
<comment type="caution">
    <text evidence="2">The sequence shown here is derived from an EMBL/GenBank/DDBJ whole genome shotgun (WGS) entry which is preliminary data.</text>
</comment>
<reference evidence="3" key="1">
    <citation type="journal article" date="2019" name="Int. J. Syst. Evol. Microbiol.">
        <title>The Global Catalogue of Microorganisms (GCM) 10K type strain sequencing project: providing services to taxonomists for standard genome sequencing and annotation.</title>
        <authorList>
            <consortium name="The Broad Institute Genomics Platform"/>
            <consortium name="The Broad Institute Genome Sequencing Center for Infectious Disease"/>
            <person name="Wu L."/>
            <person name="Ma J."/>
        </authorList>
    </citation>
    <scope>NUCLEOTIDE SEQUENCE [LARGE SCALE GENOMIC DNA]</scope>
    <source>
        <strain evidence="3">CGMCC 1.15180</strain>
    </source>
</reference>
<dbReference type="EMBL" id="JBHUHR010000005">
    <property type="protein sequence ID" value="MFD2033662.1"/>
    <property type="molecule type" value="Genomic_DNA"/>
</dbReference>
<dbReference type="RefSeq" id="WP_376883274.1">
    <property type="nucleotide sequence ID" value="NZ_JBHUHR010000005.1"/>
</dbReference>
<keyword evidence="3" id="KW-1185">Reference proteome</keyword>
<proteinExistence type="predicted"/>
<protein>
    <recommendedName>
        <fullName evidence="4">Dihydrolipoamide dehydrogenase</fullName>
    </recommendedName>
</protein>
<evidence type="ECO:0000256" key="1">
    <source>
        <dbReference type="SAM" id="SignalP"/>
    </source>
</evidence>
<evidence type="ECO:0000313" key="2">
    <source>
        <dbReference type="EMBL" id="MFD2033662.1"/>
    </source>
</evidence>
<evidence type="ECO:0000313" key="3">
    <source>
        <dbReference type="Proteomes" id="UP001597361"/>
    </source>
</evidence>
<feature type="chain" id="PRO_5045261573" description="Dihydrolipoamide dehydrogenase" evidence="1">
    <location>
        <begin position="19"/>
        <end position="168"/>
    </location>
</feature>
<dbReference type="PROSITE" id="PS51257">
    <property type="entry name" value="PROKAR_LIPOPROTEIN"/>
    <property type="match status" value="1"/>
</dbReference>
<name>A0ABW4VG96_9BACT</name>
<sequence>MKNLIKGVLIMGLMAFFACEGPPGPAGPPGLDGVEYSSVYERTVSFNANNGYIQEFNFPNPIYEDDVVLIYIEWERTNQGLPIWRLLPQSVFFEEGILQYNYDFTQDDYSIFLDTTFDPSILDSSWLLNQKFRIVVVPGLFANARIDYNNYEGVMEMIGMTEEGVVKL</sequence>
<keyword evidence="1" id="KW-0732">Signal</keyword>
<evidence type="ECO:0008006" key="4">
    <source>
        <dbReference type="Google" id="ProtNLM"/>
    </source>
</evidence>
<feature type="signal peptide" evidence="1">
    <location>
        <begin position="1"/>
        <end position="18"/>
    </location>
</feature>
<accession>A0ABW4VG96</accession>
<dbReference type="Proteomes" id="UP001597361">
    <property type="component" value="Unassembled WGS sequence"/>
</dbReference>